<keyword evidence="19" id="KW-1185">Reference proteome</keyword>
<dbReference type="GO" id="GO:0008270">
    <property type="term" value="F:zinc ion binding"/>
    <property type="evidence" value="ECO:0007669"/>
    <property type="project" value="UniProtKB-UniRule"/>
</dbReference>
<dbReference type="Pfam" id="PF00226">
    <property type="entry name" value="DnaJ"/>
    <property type="match status" value="1"/>
</dbReference>
<dbReference type="SUPFAM" id="SSF57938">
    <property type="entry name" value="DnaJ/Hsp40 cysteine-rich domain"/>
    <property type="match status" value="1"/>
</dbReference>
<comment type="function">
    <text evidence="11 14">Participates actively in the response to hyperosmotic and heat shock by preventing the aggregation of stress-denatured proteins and by disaggregating proteins, also in an autonomous, DnaK-independent fashion. Unfolded proteins bind initially to DnaJ; upon interaction with the DnaJ-bound protein, DnaK hydrolyzes its bound ATP, resulting in the formation of a stable complex. GrpE releases ADP from DnaK; ATP binding to DnaK triggers the release of the substrate protein, thus completing the reaction cycle. Several rounds of ATP-dependent interactions between DnaJ, DnaK and GrpE are required for fully efficient folding. Also involved, together with DnaK and GrpE, in the DNA replication of plasmids through activation of initiation proteins.</text>
</comment>
<dbReference type="EMBL" id="BMJQ01000012">
    <property type="protein sequence ID" value="GGF33058.1"/>
    <property type="molecule type" value="Genomic_DNA"/>
</dbReference>
<dbReference type="SUPFAM" id="SSF49493">
    <property type="entry name" value="HSP40/DnaJ peptide-binding domain"/>
    <property type="match status" value="2"/>
</dbReference>
<dbReference type="GO" id="GO:0005737">
    <property type="term" value="C:cytoplasm"/>
    <property type="evidence" value="ECO:0007669"/>
    <property type="project" value="UniProtKB-SubCell"/>
</dbReference>
<comment type="subcellular location">
    <subcellularLocation>
        <location evidence="1 14">Cytoplasm</location>
    </subcellularLocation>
</comment>
<protein>
    <recommendedName>
        <fullName evidence="13 14">Chaperone protein DnaJ</fullName>
    </recommendedName>
</protein>
<proteinExistence type="inferred from homology"/>
<dbReference type="SMART" id="SM00271">
    <property type="entry name" value="DnaJ"/>
    <property type="match status" value="1"/>
</dbReference>
<evidence type="ECO:0000256" key="8">
    <source>
        <dbReference type="ARBA" id="ARBA00022833"/>
    </source>
</evidence>
<evidence type="ECO:0000256" key="10">
    <source>
        <dbReference type="ARBA" id="ARBA00023186"/>
    </source>
</evidence>
<evidence type="ECO:0000256" key="6">
    <source>
        <dbReference type="ARBA" id="ARBA00022737"/>
    </source>
</evidence>
<feature type="domain" description="J" evidence="16">
    <location>
        <begin position="5"/>
        <end position="70"/>
    </location>
</feature>
<feature type="binding site" evidence="14">
    <location>
        <position position="150"/>
    </location>
    <ligand>
        <name>Zn(2+)</name>
        <dbReference type="ChEBI" id="CHEBI:29105"/>
        <label>1</label>
    </ligand>
</feature>
<evidence type="ECO:0000256" key="7">
    <source>
        <dbReference type="ARBA" id="ARBA00022771"/>
    </source>
</evidence>
<reference evidence="18" key="2">
    <citation type="submission" date="2020-09" db="EMBL/GenBank/DDBJ databases">
        <authorList>
            <person name="Sun Q."/>
            <person name="Zhou Y."/>
        </authorList>
    </citation>
    <scope>NUCLEOTIDE SEQUENCE</scope>
    <source>
        <strain evidence="18">CGMCC 1.15725</strain>
    </source>
</reference>
<accession>A0A8J3E6W1</accession>
<name>A0A8J3E6W1_9PROT</name>
<evidence type="ECO:0000259" key="16">
    <source>
        <dbReference type="PROSITE" id="PS50076"/>
    </source>
</evidence>
<evidence type="ECO:0000256" key="5">
    <source>
        <dbReference type="ARBA" id="ARBA00022723"/>
    </source>
</evidence>
<sequence length="377" mass="40651">MAKQDYYDVLGVGRGASPDDLKKAYRKLAMQYHPDRNPGDKTAEHKFKDISEAYDVLKDDQKRAAYDRFGHGAFENGGGRAGGGPGDFGFASGFADIFDEMFGDFVGGRRGPSASRGSDLRYNLEISLEDAFKGSTAQIRVPTSQSCEACKGSGAEAGSKPVTCTTCHGHGKVRAQQGFFTIERTCPSCGGAGRVIENPCKSCGGQGRVRKEKTLSVNIPAGVEEGTRIRLAGEGEAGIRGSAPGDLYIFLSVTPHRLFQRDGANIHCRVPIPMTTASLGGQIEVPTIDGARARVTIPAGTQSGHQFRLKAKGMSVLRSPSRGDMYIEAVVETPVNLTKRQQELLREFEIEGGGAKTSPESEGFFARVREFWDDLRD</sequence>
<dbReference type="NCBIfam" id="NF008035">
    <property type="entry name" value="PRK10767.1"/>
    <property type="match status" value="1"/>
</dbReference>
<evidence type="ECO:0000256" key="9">
    <source>
        <dbReference type="ARBA" id="ARBA00023016"/>
    </source>
</evidence>
<feature type="repeat" description="CXXCXGXG motif" evidence="14">
    <location>
        <begin position="186"/>
        <end position="193"/>
    </location>
</feature>
<dbReference type="CDD" id="cd10747">
    <property type="entry name" value="DnaJ_C"/>
    <property type="match status" value="1"/>
</dbReference>
<feature type="binding site" evidence="14">
    <location>
        <position position="200"/>
    </location>
    <ligand>
        <name>Zn(2+)</name>
        <dbReference type="ChEBI" id="CHEBI:29105"/>
        <label>1</label>
    </ligand>
</feature>
<dbReference type="GO" id="GO:0051082">
    <property type="term" value="F:unfolded protein binding"/>
    <property type="evidence" value="ECO:0007669"/>
    <property type="project" value="UniProtKB-UniRule"/>
</dbReference>
<comment type="cofactor">
    <cofactor evidence="14">
        <name>Zn(2+)</name>
        <dbReference type="ChEBI" id="CHEBI:29105"/>
    </cofactor>
    <text evidence="14">Binds 2 Zn(2+) ions per monomer.</text>
</comment>
<keyword evidence="5 14" id="KW-0479">Metal-binding</keyword>
<dbReference type="Gene3D" id="1.10.287.110">
    <property type="entry name" value="DnaJ domain"/>
    <property type="match status" value="1"/>
</dbReference>
<dbReference type="PRINTS" id="PR00625">
    <property type="entry name" value="JDOMAIN"/>
</dbReference>
<feature type="binding site" evidence="14">
    <location>
        <position position="189"/>
    </location>
    <ligand>
        <name>Zn(2+)</name>
        <dbReference type="ChEBI" id="CHEBI:29105"/>
        <label>2</label>
    </ligand>
</feature>
<feature type="binding site" evidence="14">
    <location>
        <position position="186"/>
    </location>
    <ligand>
        <name>Zn(2+)</name>
        <dbReference type="ChEBI" id="CHEBI:29105"/>
        <label>2</label>
    </ligand>
</feature>
<evidence type="ECO:0000256" key="15">
    <source>
        <dbReference type="PROSITE-ProRule" id="PRU00546"/>
    </source>
</evidence>
<dbReference type="GO" id="GO:0031072">
    <property type="term" value="F:heat shock protein binding"/>
    <property type="evidence" value="ECO:0007669"/>
    <property type="project" value="InterPro"/>
</dbReference>
<dbReference type="GO" id="GO:0006260">
    <property type="term" value="P:DNA replication"/>
    <property type="evidence" value="ECO:0007669"/>
    <property type="project" value="UniProtKB-KW"/>
</dbReference>
<gene>
    <name evidence="14 18" type="primary">dnaJ</name>
    <name evidence="18" type="ORF">GCM10011611_44110</name>
</gene>
<dbReference type="AlphaFoldDB" id="A0A8J3E6W1"/>
<reference evidence="18" key="1">
    <citation type="journal article" date="2014" name="Int. J. Syst. Evol. Microbiol.">
        <title>Complete genome sequence of Corynebacterium casei LMG S-19264T (=DSM 44701T), isolated from a smear-ripened cheese.</title>
        <authorList>
            <consortium name="US DOE Joint Genome Institute (JGI-PGF)"/>
            <person name="Walter F."/>
            <person name="Albersmeier A."/>
            <person name="Kalinowski J."/>
            <person name="Ruckert C."/>
        </authorList>
    </citation>
    <scope>NUCLEOTIDE SEQUENCE</scope>
    <source>
        <strain evidence="18">CGMCC 1.15725</strain>
    </source>
</reference>
<dbReference type="InterPro" id="IPR036410">
    <property type="entry name" value="HSP_DnaJ_Cys-rich_dom_sf"/>
</dbReference>
<dbReference type="InterPro" id="IPR001623">
    <property type="entry name" value="DnaJ_domain"/>
</dbReference>
<evidence type="ECO:0000256" key="3">
    <source>
        <dbReference type="ARBA" id="ARBA00022490"/>
    </source>
</evidence>
<evidence type="ECO:0000256" key="12">
    <source>
        <dbReference type="ARBA" id="ARBA00061004"/>
    </source>
</evidence>
<dbReference type="Pfam" id="PF00684">
    <property type="entry name" value="DnaJ_CXXCXGXG"/>
    <property type="match status" value="1"/>
</dbReference>
<comment type="subunit">
    <text evidence="2 14">Homodimer.</text>
</comment>
<feature type="binding site" evidence="14">
    <location>
        <position position="203"/>
    </location>
    <ligand>
        <name>Zn(2+)</name>
        <dbReference type="ChEBI" id="CHEBI:29105"/>
        <label>1</label>
    </ligand>
</feature>
<evidence type="ECO:0000256" key="13">
    <source>
        <dbReference type="ARBA" id="ARBA00067609"/>
    </source>
</evidence>
<evidence type="ECO:0000313" key="18">
    <source>
        <dbReference type="EMBL" id="GGF33058.1"/>
    </source>
</evidence>
<evidence type="ECO:0000256" key="11">
    <source>
        <dbReference type="ARBA" id="ARBA00053423"/>
    </source>
</evidence>
<evidence type="ECO:0000259" key="17">
    <source>
        <dbReference type="PROSITE" id="PS51188"/>
    </source>
</evidence>
<keyword evidence="10 14" id="KW-0143">Chaperone</keyword>
<dbReference type="Gene3D" id="2.10.230.10">
    <property type="entry name" value="Heat shock protein DnaJ, cysteine-rich domain"/>
    <property type="match status" value="1"/>
</dbReference>
<dbReference type="FunFam" id="1.10.287.110:FF:000034">
    <property type="entry name" value="Chaperone protein DnaJ"/>
    <property type="match status" value="1"/>
</dbReference>
<keyword evidence="9 14" id="KW-0346">Stress response</keyword>
<dbReference type="InterPro" id="IPR001305">
    <property type="entry name" value="HSP_DnaJ_Cys-rich_dom"/>
</dbReference>
<dbReference type="InterPro" id="IPR036869">
    <property type="entry name" value="J_dom_sf"/>
</dbReference>
<feature type="binding site" evidence="14">
    <location>
        <position position="164"/>
    </location>
    <ligand>
        <name>Zn(2+)</name>
        <dbReference type="ChEBI" id="CHEBI:29105"/>
        <label>2</label>
    </ligand>
</feature>
<dbReference type="InterPro" id="IPR018253">
    <property type="entry name" value="DnaJ_domain_CS"/>
</dbReference>
<dbReference type="GO" id="GO:0042026">
    <property type="term" value="P:protein refolding"/>
    <property type="evidence" value="ECO:0007669"/>
    <property type="project" value="TreeGrafter"/>
</dbReference>
<dbReference type="FunFam" id="2.10.230.10:FF:000002">
    <property type="entry name" value="Molecular chaperone DnaJ"/>
    <property type="match status" value="1"/>
</dbReference>
<organism evidence="18 19">
    <name type="scientific">Aliidongia dinghuensis</name>
    <dbReference type="NCBI Taxonomy" id="1867774"/>
    <lineage>
        <taxon>Bacteria</taxon>
        <taxon>Pseudomonadati</taxon>
        <taxon>Pseudomonadota</taxon>
        <taxon>Alphaproteobacteria</taxon>
        <taxon>Rhodospirillales</taxon>
        <taxon>Dongiaceae</taxon>
        <taxon>Aliidongia</taxon>
    </lineage>
</organism>
<comment type="similarity">
    <text evidence="12 14">Belongs to the DnaJ family.</text>
</comment>
<evidence type="ECO:0000256" key="4">
    <source>
        <dbReference type="ARBA" id="ARBA00022705"/>
    </source>
</evidence>
<comment type="domain">
    <text evidence="14">The J domain is necessary and sufficient to stimulate DnaK ATPase activity. Zinc center 1 plays an important role in the autonomous, DnaK-independent chaperone activity of DnaJ. Zinc center 2 is essential for interaction with DnaK and for DnaJ activity.</text>
</comment>
<feature type="repeat" description="CXXCXGXG motif" evidence="14">
    <location>
        <begin position="147"/>
        <end position="154"/>
    </location>
</feature>
<keyword evidence="8 14" id="KW-0862">Zinc</keyword>
<keyword evidence="6 14" id="KW-0677">Repeat</keyword>
<dbReference type="Gene3D" id="2.60.260.20">
    <property type="entry name" value="Urease metallochaperone UreE, N-terminal domain"/>
    <property type="match status" value="2"/>
</dbReference>
<evidence type="ECO:0000256" key="1">
    <source>
        <dbReference type="ARBA" id="ARBA00004496"/>
    </source>
</evidence>
<feature type="repeat" description="CXXCXGXG motif" evidence="14">
    <location>
        <begin position="164"/>
        <end position="171"/>
    </location>
</feature>
<dbReference type="CDD" id="cd06257">
    <property type="entry name" value="DnaJ"/>
    <property type="match status" value="1"/>
</dbReference>
<evidence type="ECO:0000313" key="19">
    <source>
        <dbReference type="Proteomes" id="UP000646365"/>
    </source>
</evidence>
<dbReference type="CDD" id="cd10719">
    <property type="entry name" value="DnaJ_zf"/>
    <property type="match status" value="1"/>
</dbReference>
<evidence type="ECO:0000256" key="14">
    <source>
        <dbReference type="HAMAP-Rule" id="MF_01152"/>
    </source>
</evidence>
<dbReference type="Proteomes" id="UP000646365">
    <property type="component" value="Unassembled WGS sequence"/>
</dbReference>
<dbReference type="HAMAP" id="MF_01152">
    <property type="entry name" value="DnaJ"/>
    <property type="match status" value="1"/>
</dbReference>
<dbReference type="PROSITE" id="PS00636">
    <property type="entry name" value="DNAJ_1"/>
    <property type="match status" value="1"/>
</dbReference>
<feature type="binding site" evidence="14">
    <location>
        <position position="147"/>
    </location>
    <ligand>
        <name>Zn(2+)</name>
        <dbReference type="ChEBI" id="CHEBI:29105"/>
        <label>1</label>
    </ligand>
</feature>
<keyword evidence="7 14" id="KW-0863">Zinc-finger</keyword>
<dbReference type="NCBIfam" id="TIGR02349">
    <property type="entry name" value="DnaJ_bact"/>
    <property type="match status" value="1"/>
</dbReference>
<dbReference type="Pfam" id="PF01556">
    <property type="entry name" value="DnaJ_C"/>
    <property type="match status" value="1"/>
</dbReference>
<dbReference type="InterPro" id="IPR002939">
    <property type="entry name" value="DnaJ_C"/>
</dbReference>
<feature type="binding site" evidence="14">
    <location>
        <position position="167"/>
    </location>
    <ligand>
        <name>Zn(2+)</name>
        <dbReference type="ChEBI" id="CHEBI:29105"/>
        <label>2</label>
    </ligand>
</feature>
<dbReference type="PROSITE" id="PS51188">
    <property type="entry name" value="ZF_CR"/>
    <property type="match status" value="1"/>
</dbReference>
<keyword evidence="3 14" id="KW-0963">Cytoplasm</keyword>
<dbReference type="RefSeq" id="WP_189049822.1">
    <property type="nucleotide sequence ID" value="NZ_BMJQ01000012.1"/>
</dbReference>
<dbReference type="GO" id="GO:0005524">
    <property type="term" value="F:ATP binding"/>
    <property type="evidence" value="ECO:0007669"/>
    <property type="project" value="InterPro"/>
</dbReference>
<dbReference type="InterPro" id="IPR012724">
    <property type="entry name" value="DnaJ"/>
</dbReference>
<dbReference type="PANTHER" id="PTHR43096:SF48">
    <property type="entry name" value="CHAPERONE PROTEIN DNAJ"/>
    <property type="match status" value="1"/>
</dbReference>
<comment type="caution">
    <text evidence="18">The sequence shown here is derived from an EMBL/GenBank/DDBJ whole genome shotgun (WGS) entry which is preliminary data.</text>
</comment>
<dbReference type="GO" id="GO:0009408">
    <property type="term" value="P:response to heat"/>
    <property type="evidence" value="ECO:0007669"/>
    <property type="project" value="InterPro"/>
</dbReference>
<feature type="domain" description="CR-type" evidence="17">
    <location>
        <begin position="134"/>
        <end position="212"/>
    </location>
</feature>
<feature type="zinc finger region" description="CR-type" evidence="15">
    <location>
        <begin position="134"/>
        <end position="212"/>
    </location>
</feature>
<evidence type="ECO:0000256" key="2">
    <source>
        <dbReference type="ARBA" id="ARBA00011738"/>
    </source>
</evidence>
<keyword evidence="4 14" id="KW-0235">DNA replication</keyword>
<dbReference type="SUPFAM" id="SSF46565">
    <property type="entry name" value="Chaperone J-domain"/>
    <property type="match status" value="1"/>
</dbReference>
<dbReference type="FunFam" id="2.60.260.20:FF:000004">
    <property type="entry name" value="Molecular chaperone DnaJ"/>
    <property type="match status" value="1"/>
</dbReference>
<dbReference type="InterPro" id="IPR008971">
    <property type="entry name" value="HSP40/DnaJ_pept-bd"/>
</dbReference>
<feature type="repeat" description="CXXCXGXG motif" evidence="14">
    <location>
        <begin position="200"/>
        <end position="207"/>
    </location>
</feature>
<dbReference type="PANTHER" id="PTHR43096">
    <property type="entry name" value="DNAJ HOMOLOG 1, MITOCHONDRIAL-RELATED"/>
    <property type="match status" value="1"/>
</dbReference>
<dbReference type="PROSITE" id="PS50076">
    <property type="entry name" value="DNAJ_2"/>
    <property type="match status" value="1"/>
</dbReference>